<keyword evidence="1" id="KW-1133">Transmembrane helix</keyword>
<keyword evidence="4" id="KW-1185">Reference proteome</keyword>
<dbReference type="PANTHER" id="PTHR46560">
    <property type="entry name" value="CYPHER, ISOFORM B"/>
    <property type="match status" value="1"/>
</dbReference>
<dbReference type="InterPro" id="IPR001507">
    <property type="entry name" value="ZP_dom"/>
</dbReference>
<gene>
    <name evidence="3" type="ORF">NQ317_016337</name>
</gene>
<dbReference type="PROSITE" id="PS51034">
    <property type="entry name" value="ZP_2"/>
    <property type="match status" value="1"/>
</dbReference>
<dbReference type="EMBL" id="JAPWTJ010001454">
    <property type="protein sequence ID" value="KAJ8971620.1"/>
    <property type="molecule type" value="Genomic_DNA"/>
</dbReference>
<accession>A0ABQ9J3E7</accession>
<keyword evidence="1" id="KW-0812">Transmembrane</keyword>
<keyword evidence="1" id="KW-0472">Membrane</keyword>
<comment type="caution">
    <text evidence="3">The sequence shown here is derived from an EMBL/GenBank/DDBJ whole genome shotgun (WGS) entry which is preliminary data.</text>
</comment>
<evidence type="ECO:0000256" key="1">
    <source>
        <dbReference type="SAM" id="Phobius"/>
    </source>
</evidence>
<feature type="domain" description="ZP" evidence="2">
    <location>
        <begin position="1"/>
        <end position="116"/>
    </location>
</feature>
<reference evidence="3" key="1">
    <citation type="journal article" date="2023" name="Insect Mol. Biol.">
        <title>Genome sequencing provides insights into the evolution of gene families encoding plant cell wall-degrading enzymes in longhorned beetles.</title>
        <authorList>
            <person name="Shin N.R."/>
            <person name="Okamura Y."/>
            <person name="Kirsch R."/>
            <person name="Pauchet Y."/>
        </authorList>
    </citation>
    <scope>NUCLEOTIDE SEQUENCE</scope>
    <source>
        <strain evidence="3">MMC_N1</strain>
    </source>
</reference>
<evidence type="ECO:0000259" key="2">
    <source>
        <dbReference type="PROSITE" id="PS51034"/>
    </source>
</evidence>
<proteinExistence type="predicted"/>
<protein>
    <recommendedName>
        <fullName evidence="2">ZP domain-containing protein</fullName>
    </recommendedName>
</protein>
<evidence type="ECO:0000313" key="3">
    <source>
        <dbReference type="EMBL" id="KAJ8971620.1"/>
    </source>
</evidence>
<name>A0ABQ9J3E7_9CUCU</name>
<evidence type="ECO:0000313" key="4">
    <source>
        <dbReference type="Proteomes" id="UP001162164"/>
    </source>
</evidence>
<dbReference type="PANTHER" id="PTHR46560:SF5">
    <property type="entry name" value="CYPHER, ISOFORM B"/>
    <property type="match status" value="1"/>
</dbReference>
<organism evidence="3 4">
    <name type="scientific">Molorchus minor</name>
    <dbReference type="NCBI Taxonomy" id="1323400"/>
    <lineage>
        <taxon>Eukaryota</taxon>
        <taxon>Metazoa</taxon>
        <taxon>Ecdysozoa</taxon>
        <taxon>Arthropoda</taxon>
        <taxon>Hexapoda</taxon>
        <taxon>Insecta</taxon>
        <taxon>Pterygota</taxon>
        <taxon>Neoptera</taxon>
        <taxon>Endopterygota</taxon>
        <taxon>Coleoptera</taxon>
        <taxon>Polyphaga</taxon>
        <taxon>Cucujiformia</taxon>
        <taxon>Chrysomeloidea</taxon>
        <taxon>Cerambycidae</taxon>
        <taxon>Lamiinae</taxon>
        <taxon>Monochamini</taxon>
        <taxon>Molorchus</taxon>
    </lineage>
</organism>
<sequence length="263" mass="29749">MPETNLMKFEKKYILEDKPTFTGIGWRAIECVAHDGLGDSSQKLLDQEGCPVDELLMPKFIYGPTRPIALMRHQEAVSRFAAFKFPDRDRLHLSCGLQLCRGLCPKVINDENNHFFVALQKKEQYYAKCKEYQTENRTGRIFSKVAENEVLERLEVFNSIEVLASEIDNLKQASGDRTFCISPDKMAIAFCILGLIFLVAVFIAAVCLIRAKRHGHNIPYYSRSLFSSSSEGSAFGSKLLLNDSPSLGEPALTPRRMQYGRIL</sequence>
<dbReference type="Proteomes" id="UP001162164">
    <property type="component" value="Unassembled WGS sequence"/>
</dbReference>
<feature type="transmembrane region" description="Helical" evidence="1">
    <location>
        <begin position="186"/>
        <end position="209"/>
    </location>
</feature>